<accession>A0AAV4MIN0</accession>
<dbReference type="AlphaFoldDB" id="A0AAV4MIN0"/>
<gene>
    <name evidence="1" type="ORF">CEXT_184281</name>
</gene>
<comment type="caution">
    <text evidence="1">The sequence shown here is derived from an EMBL/GenBank/DDBJ whole genome shotgun (WGS) entry which is preliminary data.</text>
</comment>
<reference evidence="1 2" key="1">
    <citation type="submission" date="2021-06" db="EMBL/GenBank/DDBJ databases">
        <title>Caerostris extrusa draft genome.</title>
        <authorList>
            <person name="Kono N."/>
            <person name="Arakawa K."/>
        </authorList>
    </citation>
    <scope>NUCLEOTIDE SEQUENCE [LARGE SCALE GENOMIC DNA]</scope>
</reference>
<organism evidence="1 2">
    <name type="scientific">Caerostris extrusa</name>
    <name type="common">Bark spider</name>
    <name type="synonym">Caerostris bankana</name>
    <dbReference type="NCBI Taxonomy" id="172846"/>
    <lineage>
        <taxon>Eukaryota</taxon>
        <taxon>Metazoa</taxon>
        <taxon>Ecdysozoa</taxon>
        <taxon>Arthropoda</taxon>
        <taxon>Chelicerata</taxon>
        <taxon>Arachnida</taxon>
        <taxon>Araneae</taxon>
        <taxon>Araneomorphae</taxon>
        <taxon>Entelegynae</taxon>
        <taxon>Araneoidea</taxon>
        <taxon>Araneidae</taxon>
        <taxon>Caerostris</taxon>
    </lineage>
</organism>
<protein>
    <submittedName>
        <fullName evidence="1">Uncharacterized protein</fullName>
    </submittedName>
</protein>
<evidence type="ECO:0000313" key="1">
    <source>
        <dbReference type="EMBL" id="GIX71871.1"/>
    </source>
</evidence>
<dbReference type="EMBL" id="BPLR01019798">
    <property type="protein sequence ID" value="GIX71871.1"/>
    <property type="molecule type" value="Genomic_DNA"/>
</dbReference>
<sequence>MKKFSQAINGGYLSLKDRKVTPSSLVVVEALRRSSLWFLKLERGKCKVSLFILGGCSSWKEWKEQTHSYHPWVEGAETPQAIHGGCSTFKMEKSVNPPRPSNKKGSNSPHIILGCSNSSRRKVRTLPYHLWWLFHFERVDGANSLHAILGCSTSKGWKVQTLSCHSCLSSRKGGRFKLSHAFLGCSKGRNVRIYWPSSSSSRKERCELSRVILWLFKLQEGANSSIAILGGCSSSRGRKG</sequence>
<proteinExistence type="predicted"/>
<evidence type="ECO:0000313" key="2">
    <source>
        <dbReference type="Proteomes" id="UP001054945"/>
    </source>
</evidence>
<name>A0AAV4MIN0_CAEEX</name>
<dbReference type="Proteomes" id="UP001054945">
    <property type="component" value="Unassembled WGS sequence"/>
</dbReference>
<keyword evidence="2" id="KW-1185">Reference proteome</keyword>